<dbReference type="HOGENOM" id="CLU_2398762_0_0_0"/>
<dbReference type="eggNOG" id="ENOG5031PAQ">
    <property type="taxonomic scope" value="Bacteria"/>
</dbReference>
<dbReference type="OrthoDB" id="199574at2"/>
<sequence length="85" mass="9434">MSSNPPNPLQQLVQWLVANTRFPASRLDAKSEAMLCMARLAEAEEAAAGDRFLIQRRDGAKDAALRAHTLRRSLVHFKCDNSAKV</sequence>
<proteinExistence type="predicted"/>
<protein>
    <submittedName>
        <fullName evidence="1">Uncharacterized protein</fullName>
    </submittedName>
</protein>
<reference evidence="1 2" key="1">
    <citation type="journal article" date="2011" name="J. Bacteriol.">
        <title>Genome sequence of the verrucomicrobium Opitutus terrae PB90-1, an abundant inhabitant of rice paddy soil ecosystems.</title>
        <authorList>
            <person name="van Passel M.W."/>
            <person name="Kant R."/>
            <person name="Palva A."/>
            <person name="Copeland A."/>
            <person name="Lucas S."/>
            <person name="Lapidus A."/>
            <person name="Glavina del Rio T."/>
            <person name="Pitluck S."/>
            <person name="Goltsman E."/>
            <person name="Clum A."/>
            <person name="Sun H."/>
            <person name="Schmutz J."/>
            <person name="Larimer F.W."/>
            <person name="Land M.L."/>
            <person name="Hauser L."/>
            <person name="Kyrpides N."/>
            <person name="Mikhailova N."/>
            <person name="Richardson P.P."/>
            <person name="Janssen P.H."/>
            <person name="de Vos W.M."/>
            <person name="Smidt H."/>
        </authorList>
    </citation>
    <scope>NUCLEOTIDE SEQUENCE [LARGE SCALE GENOMIC DNA]</scope>
    <source>
        <strain evidence="2">DSM 11246 / JCM 15787 / PB90-1</strain>
    </source>
</reference>
<evidence type="ECO:0000313" key="2">
    <source>
        <dbReference type="Proteomes" id="UP000007013"/>
    </source>
</evidence>
<dbReference type="Proteomes" id="UP000007013">
    <property type="component" value="Chromosome"/>
</dbReference>
<gene>
    <name evidence="1" type="ordered locus">Oter_1908</name>
</gene>
<evidence type="ECO:0000313" key="1">
    <source>
        <dbReference type="EMBL" id="ACB75191.1"/>
    </source>
</evidence>
<accession>B1ZXY9</accession>
<dbReference type="EMBL" id="CP001032">
    <property type="protein sequence ID" value="ACB75191.1"/>
    <property type="molecule type" value="Genomic_DNA"/>
</dbReference>
<keyword evidence="2" id="KW-1185">Reference proteome</keyword>
<dbReference type="KEGG" id="ote:Oter_1908"/>
<dbReference type="RefSeq" id="WP_012374728.1">
    <property type="nucleotide sequence ID" value="NC_010571.1"/>
</dbReference>
<dbReference type="STRING" id="452637.Oter_1908"/>
<name>B1ZXY9_OPITP</name>
<organism evidence="1 2">
    <name type="scientific">Opitutus terrae (strain DSM 11246 / JCM 15787 / PB90-1)</name>
    <dbReference type="NCBI Taxonomy" id="452637"/>
    <lineage>
        <taxon>Bacteria</taxon>
        <taxon>Pseudomonadati</taxon>
        <taxon>Verrucomicrobiota</taxon>
        <taxon>Opitutia</taxon>
        <taxon>Opitutales</taxon>
        <taxon>Opitutaceae</taxon>
        <taxon>Opitutus</taxon>
    </lineage>
</organism>
<dbReference type="AlphaFoldDB" id="B1ZXY9"/>